<dbReference type="PROSITE" id="PS51635">
    <property type="entry name" value="PNPLA"/>
    <property type="match status" value="1"/>
</dbReference>
<evidence type="ECO:0000256" key="3">
    <source>
        <dbReference type="ARBA" id="ARBA00023098"/>
    </source>
</evidence>
<evidence type="ECO:0000256" key="2">
    <source>
        <dbReference type="ARBA" id="ARBA00022963"/>
    </source>
</evidence>
<feature type="short sequence motif" description="GXSXG" evidence="4">
    <location>
        <begin position="46"/>
        <end position="50"/>
    </location>
</feature>
<evidence type="ECO:0000313" key="8">
    <source>
        <dbReference type="Proteomes" id="UP000183104"/>
    </source>
</evidence>
<evidence type="ECO:0000256" key="4">
    <source>
        <dbReference type="PROSITE-ProRule" id="PRU01161"/>
    </source>
</evidence>
<feature type="short sequence motif" description="GXGXXG" evidence="4">
    <location>
        <begin position="19"/>
        <end position="24"/>
    </location>
</feature>
<dbReference type="PANTHER" id="PTHR14226">
    <property type="entry name" value="NEUROPATHY TARGET ESTERASE/SWISS CHEESE D.MELANOGASTER"/>
    <property type="match status" value="1"/>
</dbReference>
<reference evidence="8" key="1">
    <citation type="submission" date="2016-10" db="EMBL/GenBank/DDBJ databases">
        <authorList>
            <person name="Varghese N."/>
        </authorList>
    </citation>
    <scope>NUCLEOTIDE SEQUENCE [LARGE SCALE GENOMIC DNA]</scope>
    <source>
        <strain evidence="8">HL 19</strain>
    </source>
</reference>
<sequence length="286" mass="29926">MVEGSHPAEAPGVTLALGGGGARGLAHAGVLATLVDAGIPVRAVVGTSIGAEIGAFYCVGLGPDRIEDMVREMDWMATFRLFWPSLEGGALTSGRNIEAYLRERLGNGTFEGCDPPFRAVATDMRTGQQVVLDDGGLVEGVRASIALPGLIKPFKVDGRLLGDGGLVNPLPVDVARRRFGGPVVAVAVHPGARGAGERAEEPDPFQESEEESAGPALIANLQRAVQITQAQLVRLRLEASPPDLTLKPVVPGMSTLEFYRGGEALEAGRKAAIENLDRIRALAEPA</sequence>
<keyword evidence="3 4" id="KW-0443">Lipid metabolism</keyword>
<organism evidence="7 8">
    <name type="scientific">Thiohalorhabdus denitrificans</name>
    <dbReference type="NCBI Taxonomy" id="381306"/>
    <lineage>
        <taxon>Bacteria</taxon>
        <taxon>Pseudomonadati</taxon>
        <taxon>Pseudomonadota</taxon>
        <taxon>Gammaproteobacteria</taxon>
        <taxon>Thiohalorhabdales</taxon>
        <taxon>Thiohalorhabdaceae</taxon>
        <taxon>Thiohalorhabdus</taxon>
    </lineage>
</organism>
<name>A0A1G5C411_9GAMM</name>
<evidence type="ECO:0000313" key="7">
    <source>
        <dbReference type="EMBL" id="SCX97066.1"/>
    </source>
</evidence>
<dbReference type="Pfam" id="PF01734">
    <property type="entry name" value="Patatin"/>
    <property type="match status" value="1"/>
</dbReference>
<evidence type="ECO:0000256" key="5">
    <source>
        <dbReference type="SAM" id="MobiDB-lite"/>
    </source>
</evidence>
<feature type="compositionally biased region" description="Acidic residues" evidence="5">
    <location>
        <begin position="202"/>
        <end position="212"/>
    </location>
</feature>
<protein>
    <submittedName>
        <fullName evidence="7">NTE family protein</fullName>
    </submittedName>
</protein>
<dbReference type="Gene3D" id="3.40.1090.10">
    <property type="entry name" value="Cytosolic phospholipase A2 catalytic domain"/>
    <property type="match status" value="2"/>
</dbReference>
<accession>A0A1G5C411</accession>
<dbReference type="SUPFAM" id="SSF52151">
    <property type="entry name" value="FabD/lysophospholipase-like"/>
    <property type="match status" value="1"/>
</dbReference>
<dbReference type="InterPro" id="IPR016035">
    <property type="entry name" value="Acyl_Trfase/lysoPLipase"/>
</dbReference>
<dbReference type="GO" id="GO:0016787">
    <property type="term" value="F:hydrolase activity"/>
    <property type="evidence" value="ECO:0007669"/>
    <property type="project" value="UniProtKB-UniRule"/>
</dbReference>
<dbReference type="AlphaFoldDB" id="A0A1G5C411"/>
<feature type="active site" description="Nucleophile" evidence="4">
    <location>
        <position position="48"/>
    </location>
</feature>
<dbReference type="EMBL" id="FMUN01000002">
    <property type="protein sequence ID" value="SCX97066.1"/>
    <property type="molecule type" value="Genomic_DNA"/>
</dbReference>
<evidence type="ECO:0000259" key="6">
    <source>
        <dbReference type="PROSITE" id="PS51635"/>
    </source>
</evidence>
<keyword evidence="8" id="KW-1185">Reference proteome</keyword>
<dbReference type="OrthoDB" id="5290098at2"/>
<keyword evidence="2 4" id="KW-0442">Lipid degradation</keyword>
<feature type="short sequence motif" description="DGA/G" evidence="4">
    <location>
        <begin position="163"/>
        <end position="165"/>
    </location>
</feature>
<proteinExistence type="predicted"/>
<gene>
    <name evidence="7" type="ORF">SAMN05661077_0883</name>
</gene>
<dbReference type="InterPro" id="IPR050301">
    <property type="entry name" value="NTE"/>
</dbReference>
<keyword evidence="1 4" id="KW-0378">Hydrolase</keyword>
<feature type="active site" description="Proton acceptor" evidence="4">
    <location>
        <position position="163"/>
    </location>
</feature>
<evidence type="ECO:0000256" key="1">
    <source>
        <dbReference type="ARBA" id="ARBA00022801"/>
    </source>
</evidence>
<dbReference type="PANTHER" id="PTHR14226:SF29">
    <property type="entry name" value="NEUROPATHY TARGET ESTERASE SWS"/>
    <property type="match status" value="1"/>
</dbReference>
<feature type="domain" description="PNPLA" evidence="6">
    <location>
        <begin position="15"/>
        <end position="176"/>
    </location>
</feature>
<dbReference type="GO" id="GO:0016042">
    <property type="term" value="P:lipid catabolic process"/>
    <property type="evidence" value="ECO:0007669"/>
    <property type="project" value="UniProtKB-UniRule"/>
</dbReference>
<dbReference type="RefSeq" id="WP_054966604.1">
    <property type="nucleotide sequence ID" value="NZ_FMUN01000002.1"/>
</dbReference>
<dbReference type="Proteomes" id="UP000183104">
    <property type="component" value="Unassembled WGS sequence"/>
</dbReference>
<dbReference type="InterPro" id="IPR002641">
    <property type="entry name" value="PNPLA_dom"/>
</dbReference>
<feature type="region of interest" description="Disordered" evidence="5">
    <location>
        <begin position="192"/>
        <end position="213"/>
    </location>
</feature>